<feature type="region of interest" description="Disordered" evidence="1">
    <location>
        <begin position="1"/>
        <end position="21"/>
    </location>
</feature>
<evidence type="ECO:0000313" key="3">
    <source>
        <dbReference type="EMBL" id="MBF8188525.1"/>
    </source>
</evidence>
<dbReference type="EMBL" id="JADOGI010000068">
    <property type="protein sequence ID" value="MBF8188525.1"/>
    <property type="molecule type" value="Genomic_DNA"/>
</dbReference>
<evidence type="ECO:0000259" key="2">
    <source>
        <dbReference type="Pfam" id="PF04149"/>
    </source>
</evidence>
<feature type="domain" description="DUF397" evidence="2">
    <location>
        <begin position="10"/>
        <end position="81"/>
    </location>
</feature>
<accession>A0A931EZN4</accession>
<dbReference type="Pfam" id="PF04149">
    <property type="entry name" value="DUF397"/>
    <property type="match status" value="1"/>
</dbReference>
<comment type="caution">
    <text evidence="3">The sequence shown here is derived from an EMBL/GenBank/DDBJ whole genome shotgun (WGS) entry which is preliminary data.</text>
</comment>
<feature type="compositionally biased region" description="Polar residues" evidence="1">
    <location>
        <begin position="1"/>
        <end position="18"/>
    </location>
</feature>
<dbReference type="AlphaFoldDB" id="A0A931EZN4"/>
<organism evidence="3 4">
    <name type="scientific">Nonomuraea cypriaca</name>
    <dbReference type="NCBI Taxonomy" id="1187855"/>
    <lineage>
        <taxon>Bacteria</taxon>
        <taxon>Bacillati</taxon>
        <taxon>Actinomycetota</taxon>
        <taxon>Actinomycetes</taxon>
        <taxon>Streptosporangiales</taxon>
        <taxon>Streptosporangiaceae</taxon>
        <taxon>Nonomuraea</taxon>
    </lineage>
</organism>
<proteinExistence type="predicted"/>
<evidence type="ECO:0000256" key="1">
    <source>
        <dbReference type="SAM" id="MobiDB-lite"/>
    </source>
</evidence>
<dbReference type="InterPro" id="IPR007278">
    <property type="entry name" value="DUF397"/>
</dbReference>
<dbReference type="Proteomes" id="UP000605361">
    <property type="component" value="Unassembled WGS sequence"/>
</dbReference>
<gene>
    <name evidence="3" type="ORF">ITP53_22920</name>
</gene>
<sequence>MGSAQVTPTTWRKSSFSNGTGGNCVEVALAGEGHDEVRYEELGAGHKADLGPLIALRDSKNPDGPRLYFTRSEFEAFRRGVVAGEFDDLR</sequence>
<reference evidence="3" key="1">
    <citation type="submission" date="2020-11" db="EMBL/GenBank/DDBJ databases">
        <title>Whole-genome analyses of Nonomuraea sp. K274.</title>
        <authorList>
            <person name="Veyisoglu A."/>
        </authorList>
    </citation>
    <scope>NUCLEOTIDE SEQUENCE</scope>
    <source>
        <strain evidence="3">K274</strain>
    </source>
</reference>
<protein>
    <submittedName>
        <fullName evidence="3">DUF397 domain-containing protein</fullName>
    </submittedName>
</protein>
<evidence type="ECO:0000313" key="4">
    <source>
        <dbReference type="Proteomes" id="UP000605361"/>
    </source>
</evidence>
<keyword evidence="4" id="KW-1185">Reference proteome</keyword>
<name>A0A931EZN4_9ACTN</name>